<proteinExistence type="predicted"/>
<accession>A0ABU8MFS2</accession>
<dbReference type="Proteomes" id="UP001385809">
    <property type="component" value="Unassembled WGS sequence"/>
</dbReference>
<name>A0ABU8MFS2_9PSEU</name>
<gene>
    <name evidence="2" type="ORF">WCD74_00315</name>
</gene>
<dbReference type="RefSeq" id="WP_337692811.1">
    <property type="nucleotide sequence ID" value="NZ_JBBEGN010000001.1"/>
</dbReference>
<sequence>MTAYPVPGDEPLPQGASPAQVRDRLPEPERSRFVAGYEAALDEARTTLDLSSLLDVVEHYRLIATLWGDPVGFRRSVRRWAEVATGEPVPDDEPFEVTRTKAGI</sequence>
<comment type="caution">
    <text evidence="2">The sequence shown here is derived from an EMBL/GenBank/DDBJ whole genome shotgun (WGS) entry which is preliminary data.</text>
</comment>
<dbReference type="Pfam" id="PF19760">
    <property type="entry name" value="DUF6247"/>
    <property type="match status" value="1"/>
</dbReference>
<evidence type="ECO:0000313" key="2">
    <source>
        <dbReference type="EMBL" id="MEJ2866184.1"/>
    </source>
</evidence>
<feature type="region of interest" description="Disordered" evidence="1">
    <location>
        <begin position="1"/>
        <end position="28"/>
    </location>
</feature>
<organism evidence="2 3">
    <name type="scientific">Actinomycetospora aurantiaca</name>
    <dbReference type="NCBI Taxonomy" id="3129233"/>
    <lineage>
        <taxon>Bacteria</taxon>
        <taxon>Bacillati</taxon>
        <taxon>Actinomycetota</taxon>
        <taxon>Actinomycetes</taxon>
        <taxon>Pseudonocardiales</taxon>
        <taxon>Pseudonocardiaceae</taxon>
        <taxon>Actinomycetospora</taxon>
    </lineage>
</organism>
<protein>
    <submittedName>
        <fullName evidence="2">DUF6247 family protein</fullName>
    </submittedName>
</protein>
<dbReference type="InterPro" id="IPR046214">
    <property type="entry name" value="DUF6247"/>
</dbReference>
<keyword evidence="3" id="KW-1185">Reference proteome</keyword>
<dbReference type="EMBL" id="JBBEGN010000001">
    <property type="protein sequence ID" value="MEJ2866184.1"/>
    <property type="molecule type" value="Genomic_DNA"/>
</dbReference>
<evidence type="ECO:0000313" key="3">
    <source>
        <dbReference type="Proteomes" id="UP001385809"/>
    </source>
</evidence>
<evidence type="ECO:0000256" key="1">
    <source>
        <dbReference type="SAM" id="MobiDB-lite"/>
    </source>
</evidence>
<reference evidence="2 3" key="1">
    <citation type="submission" date="2024-03" db="EMBL/GenBank/DDBJ databases">
        <title>Actinomycetospora sp. OC33-EN08, a novel actinomycete isolated from wild orchid (Aerides multiflora).</title>
        <authorList>
            <person name="Suriyachadkun C."/>
        </authorList>
    </citation>
    <scope>NUCLEOTIDE SEQUENCE [LARGE SCALE GENOMIC DNA]</scope>
    <source>
        <strain evidence="2 3">OC33-EN08</strain>
    </source>
</reference>